<dbReference type="Proteomes" id="UP001225761">
    <property type="component" value="Unassembled WGS sequence"/>
</dbReference>
<dbReference type="InterPro" id="IPR009739">
    <property type="entry name" value="LprI-like_N"/>
</dbReference>
<name>A0ABT6Z899_9BACT</name>
<accession>A0ABT6Z899</accession>
<organism evidence="2 3">
    <name type="scientific">Flectobacillus rivi</name>
    <dbReference type="NCBI Taxonomy" id="2984209"/>
    <lineage>
        <taxon>Bacteria</taxon>
        <taxon>Pseudomonadati</taxon>
        <taxon>Bacteroidota</taxon>
        <taxon>Cytophagia</taxon>
        <taxon>Cytophagales</taxon>
        <taxon>Flectobacillaceae</taxon>
        <taxon>Flectobacillus</taxon>
    </lineage>
</organism>
<comment type="caution">
    <text evidence="2">The sequence shown here is derived from an EMBL/GenBank/DDBJ whole genome shotgun (WGS) entry which is preliminary data.</text>
</comment>
<gene>
    <name evidence="2" type="ORF">QM481_22625</name>
</gene>
<dbReference type="Pfam" id="PF07007">
    <property type="entry name" value="LprI"/>
    <property type="match status" value="1"/>
</dbReference>
<evidence type="ECO:0000259" key="1">
    <source>
        <dbReference type="Pfam" id="PF07007"/>
    </source>
</evidence>
<evidence type="ECO:0000313" key="3">
    <source>
        <dbReference type="Proteomes" id="UP001225761"/>
    </source>
</evidence>
<dbReference type="RefSeq" id="WP_283383456.1">
    <property type="nucleotide sequence ID" value="NZ_JASHIE010000020.1"/>
</dbReference>
<reference evidence="2 3" key="1">
    <citation type="submission" date="2023-05" db="EMBL/GenBank/DDBJ databases">
        <title>Novel species of genus Flectobacillus isolated from stream in China.</title>
        <authorList>
            <person name="Lu H."/>
        </authorList>
    </citation>
    <scope>NUCLEOTIDE SEQUENCE [LARGE SCALE GENOMIC DNA]</scope>
    <source>
        <strain evidence="2 3">LFS242W</strain>
    </source>
</reference>
<keyword evidence="3" id="KW-1185">Reference proteome</keyword>
<dbReference type="Gene3D" id="1.20.1270.180">
    <property type="match status" value="1"/>
</dbReference>
<feature type="domain" description="Lysozyme inhibitor LprI-like N-terminal" evidence="1">
    <location>
        <begin position="46"/>
        <end position="116"/>
    </location>
</feature>
<protein>
    <submittedName>
        <fullName evidence="2">DUF1311 domain-containing protein</fullName>
    </submittedName>
</protein>
<evidence type="ECO:0000313" key="2">
    <source>
        <dbReference type="EMBL" id="MDI9877353.1"/>
    </source>
</evidence>
<proteinExistence type="predicted"/>
<sequence length="125" mass="14570">MKLILLPIFILLTINIFAQSTEKFDGIESNDIRIISVDKTLKKCLSANEGSTTLGMKQCYLDNIPKMDNVLNIVYKEVLKMLKKDDQERLKVSQRAWIKFYQAETTLTNEVFRSWSNYSKYQYGS</sequence>
<dbReference type="EMBL" id="JASHIE010000020">
    <property type="protein sequence ID" value="MDI9877353.1"/>
    <property type="molecule type" value="Genomic_DNA"/>
</dbReference>